<gene>
    <name evidence="4" type="ORF">FM071_08960</name>
</gene>
<dbReference type="Gene3D" id="3.30.300.130">
    <property type="entry name" value="Fe-S cluster assembly (FSCA)"/>
    <property type="match status" value="1"/>
</dbReference>
<evidence type="ECO:0000256" key="2">
    <source>
        <dbReference type="SAM" id="MobiDB-lite"/>
    </source>
</evidence>
<organism evidence="4 5">
    <name type="scientific">Sulfurimonas paralvinellae</name>
    <dbReference type="NCBI Taxonomy" id="317658"/>
    <lineage>
        <taxon>Bacteria</taxon>
        <taxon>Pseudomonadati</taxon>
        <taxon>Campylobacterota</taxon>
        <taxon>Epsilonproteobacteria</taxon>
        <taxon>Campylobacterales</taxon>
        <taxon>Sulfurimonadaceae</taxon>
        <taxon>Sulfurimonas</taxon>
    </lineage>
</organism>
<dbReference type="GO" id="GO:0005506">
    <property type="term" value="F:iron ion binding"/>
    <property type="evidence" value="ECO:0007669"/>
    <property type="project" value="InterPro"/>
</dbReference>
<feature type="region of interest" description="Disordered" evidence="2">
    <location>
        <begin position="80"/>
        <end position="111"/>
    </location>
</feature>
<feature type="domain" description="NIF system FeS cluster assembly NifU C-terminal" evidence="3">
    <location>
        <begin position="12"/>
        <end position="77"/>
    </location>
</feature>
<protein>
    <submittedName>
        <fullName evidence="4">NifU family protein</fullName>
    </submittedName>
</protein>
<dbReference type="RefSeq" id="WP_193110673.1">
    <property type="nucleotide sequence ID" value="NZ_CP041406.1"/>
</dbReference>
<comment type="similarity">
    <text evidence="1">Belongs to the NifU family.</text>
</comment>
<dbReference type="GO" id="GO:0051536">
    <property type="term" value="F:iron-sulfur cluster binding"/>
    <property type="evidence" value="ECO:0007669"/>
    <property type="project" value="InterPro"/>
</dbReference>
<reference evidence="4 5" key="1">
    <citation type="submission" date="2019-07" db="EMBL/GenBank/DDBJ databases">
        <title>Sulfurimonas paralvinellae sp. nov., a novel mesophilic, hydrogen- and sulfur-oxidizing chemolithoautotroph within the Epsilonproteo- bacteria isolated from a deep-sea hydrothermal vent polychaete nest, reclassification of Thiomicrospira denitrificans as Sulfurimonas denitrificans comb. nov. and emended description of the genus Sulfurimonas.</title>
        <authorList>
            <person name="Wang S."/>
            <person name="Jiang L."/>
            <person name="Shao Z."/>
        </authorList>
    </citation>
    <scope>NUCLEOTIDE SEQUENCE [LARGE SCALE GENOMIC DNA]</scope>
    <source>
        <strain evidence="4 5">GO25</strain>
    </source>
</reference>
<evidence type="ECO:0000259" key="3">
    <source>
        <dbReference type="Pfam" id="PF01106"/>
    </source>
</evidence>
<proteinExistence type="inferred from homology"/>
<evidence type="ECO:0000256" key="1">
    <source>
        <dbReference type="ARBA" id="ARBA00006420"/>
    </source>
</evidence>
<accession>A0A7M1BC99</accession>
<feature type="compositionally biased region" description="Polar residues" evidence="2">
    <location>
        <begin position="100"/>
        <end position="110"/>
    </location>
</feature>
<dbReference type="InterPro" id="IPR001075">
    <property type="entry name" value="NIF_FeS_clus_asmbl_NifU_C"/>
</dbReference>
<keyword evidence="5" id="KW-1185">Reference proteome</keyword>
<dbReference type="GO" id="GO:0016226">
    <property type="term" value="P:iron-sulfur cluster assembly"/>
    <property type="evidence" value="ECO:0007669"/>
    <property type="project" value="InterPro"/>
</dbReference>
<dbReference type="PANTHER" id="PTHR11178:SF25">
    <property type="entry name" value="NIFU-LIKE PROTEIN 3, CHLOROPLASTIC"/>
    <property type="match status" value="1"/>
</dbReference>
<dbReference type="KEGG" id="spal:FM071_08960"/>
<name>A0A7M1BC99_9BACT</name>
<dbReference type="SUPFAM" id="SSF117916">
    <property type="entry name" value="Fe-S cluster assembly (FSCA) domain-like"/>
    <property type="match status" value="1"/>
</dbReference>
<sequence>MTFLDEDIYSAVQNYLPKVSEYVQSHGGDIKLLGVKDGTVYIALTGACGGCSMSLMTTKMVVQKKLRELIHPELSVVNVDGTPENVMPEDAYTGEDESSDTQTEQFSQEKQGMVDKLKHIVGL</sequence>
<dbReference type="EMBL" id="CP041406">
    <property type="protein sequence ID" value="QOP46412.1"/>
    <property type="molecule type" value="Genomic_DNA"/>
</dbReference>
<dbReference type="AlphaFoldDB" id="A0A7M1BC99"/>
<dbReference type="InterPro" id="IPR034904">
    <property type="entry name" value="FSCA_dom_sf"/>
</dbReference>
<dbReference type="Proteomes" id="UP000593580">
    <property type="component" value="Chromosome"/>
</dbReference>
<evidence type="ECO:0000313" key="4">
    <source>
        <dbReference type="EMBL" id="QOP46412.1"/>
    </source>
</evidence>
<evidence type="ECO:0000313" key="5">
    <source>
        <dbReference type="Proteomes" id="UP000593580"/>
    </source>
</evidence>
<dbReference type="PANTHER" id="PTHR11178">
    <property type="entry name" value="IRON-SULFUR CLUSTER SCAFFOLD PROTEIN NFU-RELATED"/>
    <property type="match status" value="1"/>
</dbReference>
<dbReference type="Pfam" id="PF01106">
    <property type="entry name" value="NifU"/>
    <property type="match status" value="1"/>
</dbReference>